<feature type="domain" description="Legume lectin" evidence="3">
    <location>
        <begin position="67"/>
        <end position="254"/>
    </location>
</feature>
<reference evidence="4 5" key="1">
    <citation type="submission" date="2020-04" db="EMBL/GenBank/DDBJ databases">
        <title>Plant Genome Project.</title>
        <authorList>
            <person name="Zhang R.-G."/>
        </authorList>
    </citation>
    <scope>NUCLEOTIDE SEQUENCE [LARGE SCALE GENOMIC DNA]</scope>
    <source>
        <strain evidence="4">YNK0</strain>
        <tissue evidence="4">Leaf</tissue>
    </source>
</reference>
<organism evidence="4 5">
    <name type="scientific">Tetracentron sinense</name>
    <name type="common">Spur-leaf</name>
    <dbReference type="NCBI Taxonomy" id="13715"/>
    <lineage>
        <taxon>Eukaryota</taxon>
        <taxon>Viridiplantae</taxon>
        <taxon>Streptophyta</taxon>
        <taxon>Embryophyta</taxon>
        <taxon>Tracheophyta</taxon>
        <taxon>Spermatophyta</taxon>
        <taxon>Magnoliopsida</taxon>
        <taxon>Trochodendrales</taxon>
        <taxon>Trochodendraceae</taxon>
        <taxon>Tetracentron</taxon>
    </lineage>
</organism>
<dbReference type="InterPro" id="IPR001220">
    <property type="entry name" value="Legume_lectin_dom"/>
</dbReference>
<keyword evidence="2" id="KW-0430">Lectin</keyword>
<dbReference type="Gene3D" id="2.60.120.200">
    <property type="match status" value="1"/>
</dbReference>
<sequence>MVSFSTTLSVFCLQFLPAENNSSSMFTISGTCNSEALNLVSPMAKPFRLFWAFVFLSNLVFSQLDDFFYNTGSHGVEHNMSLYGAAEIEKNGVLCLTNVTNRLFGQAFHPYPLLFKNSTDGTAFSFSTSFVFAIVPEYPRLGGNGLAFTISATKELARALPSQYLGLFNATNTGNFSNHVFAVEFDTVQEMEFGDINDNHVGIDINSLVSNISATAAYFRNDSTKEELHLISGKPIQAWIDYDSRRNQLNVTLSLAFFF</sequence>
<keyword evidence="5" id="KW-1185">Reference proteome</keyword>
<proteinExistence type="inferred from homology"/>
<dbReference type="OMA" id="CAHGMAF"/>
<dbReference type="GO" id="GO:0030246">
    <property type="term" value="F:carbohydrate binding"/>
    <property type="evidence" value="ECO:0007669"/>
    <property type="project" value="UniProtKB-KW"/>
</dbReference>
<evidence type="ECO:0000313" key="5">
    <source>
        <dbReference type="Proteomes" id="UP000655225"/>
    </source>
</evidence>
<gene>
    <name evidence="4" type="ORF">HHK36_011052</name>
</gene>
<comment type="caution">
    <text evidence="4">The sequence shown here is derived from an EMBL/GenBank/DDBJ whole genome shotgun (WGS) entry which is preliminary data.</text>
</comment>
<evidence type="ECO:0000256" key="1">
    <source>
        <dbReference type="ARBA" id="ARBA00007606"/>
    </source>
</evidence>
<dbReference type="Proteomes" id="UP000655225">
    <property type="component" value="Unassembled WGS sequence"/>
</dbReference>
<accession>A0A834Z8G8</accession>
<evidence type="ECO:0000259" key="3">
    <source>
        <dbReference type="Pfam" id="PF00139"/>
    </source>
</evidence>
<evidence type="ECO:0000313" key="4">
    <source>
        <dbReference type="EMBL" id="KAF8402959.1"/>
    </source>
</evidence>
<dbReference type="AlphaFoldDB" id="A0A834Z8G8"/>
<protein>
    <recommendedName>
        <fullName evidence="3">Legume lectin domain-containing protein</fullName>
    </recommendedName>
</protein>
<name>A0A834Z8G8_TETSI</name>
<evidence type="ECO:0000256" key="2">
    <source>
        <dbReference type="ARBA" id="ARBA00022734"/>
    </source>
</evidence>
<dbReference type="InterPro" id="IPR050258">
    <property type="entry name" value="Leguminous_Lectin"/>
</dbReference>
<dbReference type="PANTHER" id="PTHR32401:SF50">
    <property type="entry name" value="OS07G0133000 PROTEIN"/>
    <property type="match status" value="1"/>
</dbReference>
<dbReference type="Pfam" id="PF00139">
    <property type="entry name" value="Lectin_legB"/>
    <property type="match status" value="1"/>
</dbReference>
<dbReference type="OrthoDB" id="543442at2759"/>
<dbReference type="InterPro" id="IPR013320">
    <property type="entry name" value="ConA-like_dom_sf"/>
</dbReference>
<dbReference type="SUPFAM" id="SSF49899">
    <property type="entry name" value="Concanavalin A-like lectins/glucanases"/>
    <property type="match status" value="1"/>
</dbReference>
<dbReference type="PANTHER" id="PTHR32401">
    <property type="entry name" value="CONCANAVALIN A-LIKE LECTIN FAMILY PROTEIN"/>
    <property type="match status" value="1"/>
</dbReference>
<dbReference type="EMBL" id="JABCRI010000007">
    <property type="protein sequence ID" value="KAF8402959.1"/>
    <property type="molecule type" value="Genomic_DNA"/>
</dbReference>
<dbReference type="CDD" id="cd06899">
    <property type="entry name" value="lectin_legume_LecRK_Arcelin_ConA"/>
    <property type="match status" value="1"/>
</dbReference>
<comment type="similarity">
    <text evidence="1">Belongs to the leguminous lectin family.</text>
</comment>